<sequence length="63" mass="6904">MGDATCYDLCTVCIPTLEHGNEKKQEADGRGIKAIYGAASRTLQDIFAFIGVYLRTYPIGLFS</sequence>
<organism evidence="1 2">
    <name type="scientific">Candidatus Thiodiazotropha endolucinida</name>
    <dbReference type="NCBI Taxonomy" id="1655433"/>
    <lineage>
        <taxon>Bacteria</taxon>
        <taxon>Pseudomonadati</taxon>
        <taxon>Pseudomonadota</taxon>
        <taxon>Gammaproteobacteria</taxon>
        <taxon>Chromatiales</taxon>
        <taxon>Sedimenticolaceae</taxon>
        <taxon>Candidatus Thiodiazotropha</taxon>
    </lineage>
</organism>
<evidence type="ECO:0000313" key="2">
    <source>
        <dbReference type="Proteomes" id="UP000094769"/>
    </source>
</evidence>
<dbReference type="Proteomes" id="UP000094769">
    <property type="component" value="Unassembled WGS sequence"/>
</dbReference>
<comment type="caution">
    <text evidence="1">The sequence shown here is derived from an EMBL/GenBank/DDBJ whole genome shotgun (WGS) entry which is preliminary data.</text>
</comment>
<proteinExistence type="predicted"/>
<reference evidence="1 2" key="1">
    <citation type="submission" date="2016-06" db="EMBL/GenBank/DDBJ databases">
        <title>Genome sequence of endosymbiont of Candidatus Endolucinida thiodiazotropha.</title>
        <authorList>
            <person name="Poehlein A."/>
            <person name="Koenig S."/>
            <person name="Heiden S.E."/>
            <person name="Thuermer A."/>
            <person name="Voget S."/>
            <person name="Daniel R."/>
            <person name="Markert S."/>
            <person name="Gros O."/>
            <person name="Schweder T."/>
        </authorList>
    </citation>
    <scope>NUCLEOTIDE SEQUENCE [LARGE SCALE GENOMIC DNA]</scope>
    <source>
        <strain evidence="1 2">COS</strain>
    </source>
</reference>
<accession>A0A7Z1AEM1</accession>
<name>A0A7Z1AEM1_9GAMM</name>
<evidence type="ECO:0000313" key="1">
    <source>
        <dbReference type="EMBL" id="ODJ86199.1"/>
    </source>
</evidence>
<dbReference type="AlphaFoldDB" id="A0A7Z1AEM1"/>
<dbReference type="EMBL" id="MARB01000025">
    <property type="protein sequence ID" value="ODJ86199.1"/>
    <property type="molecule type" value="Genomic_DNA"/>
</dbReference>
<gene>
    <name evidence="1" type="ORF">CODIS_35200</name>
</gene>
<protein>
    <submittedName>
        <fullName evidence="1">Uncharacterized protein</fullName>
    </submittedName>
</protein>
<keyword evidence="2" id="KW-1185">Reference proteome</keyword>